<dbReference type="EC" id="2.7.13.3" evidence="2"/>
<accession>A0ABS9N7Y2</accession>
<dbReference type="EMBL" id="JAKKFD010000044">
    <property type="protein sequence ID" value="MCG5446055.1"/>
    <property type="molecule type" value="Genomic_DNA"/>
</dbReference>
<evidence type="ECO:0000256" key="4">
    <source>
        <dbReference type="ARBA" id="ARBA00022777"/>
    </source>
</evidence>
<keyword evidence="4" id="KW-0418">Kinase</keyword>
<feature type="domain" description="Histidine kinase/HSP90-like ATPase" evidence="6">
    <location>
        <begin position="14"/>
        <end position="102"/>
    </location>
</feature>
<gene>
    <name evidence="7" type="ORF">NIE79_004619</name>
</gene>
<organism evidence="7 8">
    <name type="scientific">Micromonospora trifolii</name>
    <dbReference type="NCBI Taxonomy" id="2911208"/>
    <lineage>
        <taxon>Bacteria</taxon>
        <taxon>Bacillati</taxon>
        <taxon>Actinomycetota</taxon>
        <taxon>Actinomycetes</taxon>
        <taxon>Micromonosporales</taxon>
        <taxon>Micromonosporaceae</taxon>
        <taxon>Micromonospora</taxon>
    </lineage>
</organism>
<reference evidence="7 8" key="1">
    <citation type="submission" date="2022-01" db="EMBL/GenBank/DDBJ databases">
        <authorList>
            <person name="Riesco R."/>
            <person name="Trujillo M.E."/>
        </authorList>
    </citation>
    <scope>NUCLEOTIDE SEQUENCE [LARGE SCALE GENOMIC DNA]</scope>
    <source>
        <strain evidence="7 8">NIE79</strain>
    </source>
</reference>
<dbReference type="InterPro" id="IPR036890">
    <property type="entry name" value="HATPase_C_sf"/>
</dbReference>
<evidence type="ECO:0000256" key="1">
    <source>
        <dbReference type="ARBA" id="ARBA00000085"/>
    </source>
</evidence>
<dbReference type="Gene3D" id="3.30.565.10">
    <property type="entry name" value="Histidine kinase-like ATPase, C-terminal domain"/>
    <property type="match status" value="1"/>
</dbReference>
<dbReference type="Pfam" id="PF02518">
    <property type="entry name" value="HATPase_c"/>
    <property type="match status" value="1"/>
</dbReference>
<keyword evidence="8" id="KW-1185">Reference proteome</keyword>
<dbReference type="PANTHER" id="PTHR24421">
    <property type="entry name" value="NITRATE/NITRITE SENSOR PROTEIN NARX-RELATED"/>
    <property type="match status" value="1"/>
</dbReference>
<comment type="catalytic activity">
    <reaction evidence="1">
        <text>ATP + protein L-histidine = ADP + protein N-phospho-L-histidine.</text>
        <dbReference type="EC" id="2.7.13.3"/>
    </reaction>
</comment>
<keyword evidence="5" id="KW-0902">Two-component regulatory system</keyword>
<evidence type="ECO:0000256" key="5">
    <source>
        <dbReference type="ARBA" id="ARBA00023012"/>
    </source>
</evidence>
<evidence type="ECO:0000313" key="7">
    <source>
        <dbReference type="EMBL" id="MCG5446055.1"/>
    </source>
</evidence>
<keyword evidence="3" id="KW-0808">Transferase</keyword>
<dbReference type="RefSeq" id="WP_238680991.1">
    <property type="nucleotide sequence ID" value="NZ_JAKKFD010000044.1"/>
</dbReference>
<dbReference type="PANTHER" id="PTHR24421:SF10">
    <property type="entry name" value="NITRATE_NITRITE SENSOR PROTEIN NARQ"/>
    <property type="match status" value="1"/>
</dbReference>
<evidence type="ECO:0000259" key="6">
    <source>
        <dbReference type="Pfam" id="PF02518"/>
    </source>
</evidence>
<name>A0ABS9N7Y2_9ACTN</name>
<evidence type="ECO:0000256" key="2">
    <source>
        <dbReference type="ARBA" id="ARBA00012438"/>
    </source>
</evidence>
<proteinExistence type="predicted"/>
<evidence type="ECO:0000313" key="8">
    <source>
        <dbReference type="Proteomes" id="UP001201629"/>
    </source>
</evidence>
<dbReference type="CDD" id="cd16917">
    <property type="entry name" value="HATPase_UhpB-NarQ-NarX-like"/>
    <property type="match status" value="1"/>
</dbReference>
<dbReference type="InterPro" id="IPR003594">
    <property type="entry name" value="HATPase_dom"/>
</dbReference>
<protein>
    <recommendedName>
        <fullName evidence="2">histidine kinase</fullName>
        <ecNumber evidence="2">2.7.13.3</ecNumber>
    </recommendedName>
</protein>
<sequence>MTEHDAISAAIQATAYRVVSEALTNVARHAHPTAPVRVWATQRDGQLDIVVANDLSIPATPTRATGSGAGLASLRARVEALDGTMRAGAEDGSWRVHVTLPIN</sequence>
<dbReference type="Proteomes" id="UP001201629">
    <property type="component" value="Unassembled WGS sequence"/>
</dbReference>
<comment type="caution">
    <text evidence="7">The sequence shown here is derived from an EMBL/GenBank/DDBJ whole genome shotgun (WGS) entry which is preliminary data.</text>
</comment>
<dbReference type="SUPFAM" id="SSF55874">
    <property type="entry name" value="ATPase domain of HSP90 chaperone/DNA topoisomerase II/histidine kinase"/>
    <property type="match status" value="1"/>
</dbReference>
<dbReference type="InterPro" id="IPR050482">
    <property type="entry name" value="Sensor_HK_TwoCompSys"/>
</dbReference>
<evidence type="ECO:0000256" key="3">
    <source>
        <dbReference type="ARBA" id="ARBA00022679"/>
    </source>
</evidence>